<feature type="compositionally biased region" description="Polar residues" evidence="2">
    <location>
        <begin position="848"/>
        <end position="866"/>
    </location>
</feature>
<organism evidence="4">
    <name type="scientific">Sesamum radiatum</name>
    <name type="common">Black benniseed</name>
    <dbReference type="NCBI Taxonomy" id="300843"/>
    <lineage>
        <taxon>Eukaryota</taxon>
        <taxon>Viridiplantae</taxon>
        <taxon>Streptophyta</taxon>
        <taxon>Embryophyta</taxon>
        <taxon>Tracheophyta</taxon>
        <taxon>Spermatophyta</taxon>
        <taxon>Magnoliopsida</taxon>
        <taxon>eudicotyledons</taxon>
        <taxon>Gunneridae</taxon>
        <taxon>Pentapetalae</taxon>
        <taxon>asterids</taxon>
        <taxon>lamiids</taxon>
        <taxon>Lamiales</taxon>
        <taxon>Pedaliaceae</taxon>
        <taxon>Sesamum</taxon>
    </lineage>
</organism>
<evidence type="ECO:0000256" key="3">
    <source>
        <dbReference type="SAM" id="Phobius"/>
    </source>
</evidence>
<keyword evidence="3" id="KW-0472">Membrane</keyword>
<accession>A0AAW2KIB7</accession>
<reference evidence="4" key="1">
    <citation type="submission" date="2020-06" db="EMBL/GenBank/DDBJ databases">
        <authorList>
            <person name="Li T."/>
            <person name="Hu X."/>
            <person name="Zhang T."/>
            <person name="Song X."/>
            <person name="Zhang H."/>
            <person name="Dai N."/>
            <person name="Sheng W."/>
            <person name="Hou X."/>
            <person name="Wei L."/>
        </authorList>
    </citation>
    <scope>NUCLEOTIDE SEQUENCE</scope>
    <source>
        <strain evidence="4">G02</strain>
        <tissue evidence="4">Leaf</tissue>
    </source>
</reference>
<dbReference type="EMBL" id="JACGWJ010000028">
    <property type="protein sequence ID" value="KAL0306243.1"/>
    <property type="molecule type" value="Genomic_DNA"/>
</dbReference>
<gene>
    <name evidence="4" type="ORF">Sradi_6041600</name>
</gene>
<feature type="region of interest" description="Disordered" evidence="2">
    <location>
        <begin position="346"/>
        <end position="370"/>
    </location>
</feature>
<reference evidence="4" key="2">
    <citation type="journal article" date="2024" name="Plant">
        <title>Genomic evolution and insights into agronomic trait innovations of Sesamum species.</title>
        <authorList>
            <person name="Miao H."/>
            <person name="Wang L."/>
            <person name="Qu L."/>
            <person name="Liu H."/>
            <person name="Sun Y."/>
            <person name="Le M."/>
            <person name="Wang Q."/>
            <person name="Wei S."/>
            <person name="Zheng Y."/>
            <person name="Lin W."/>
            <person name="Duan Y."/>
            <person name="Cao H."/>
            <person name="Xiong S."/>
            <person name="Wang X."/>
            <person name="Wei L."/>
            <person name="Li C."/>
            <person name="Ma Q."/>
            <person name="Ju M."/>
            <person name="Zhao R."/>
            <person name="Li G."/>
            <person name="Mu C."/>
            <person name="Tian Q."/>
            <person name="Mei H."/>
            <person name="Zhang T."/>
            <person name="Gao T."/>
            <person name="Zhang H."/>
        </authorList>
    </citation>
    <scope>NUCLEOTIDE SEQUENCE</scope>
    <source>
        <strain evidence="4">G02</strain>
    </source>
</reference>
<feature type="region of interest" description="Disordered" evidence="2">
    <location>
        <begin position="384"/>
        <end position="417"/>
    </location>
</feature>
<keyword evidence="3" id="KW-0812">Transmembrane</keyword>
<evidence type="ECO:0000256" key="1">
    <source>
        <dbReference type="ARBA" id="ARBA00022679"/>
    </source>
</evidence>
<dbReference type="AlphaFoldDB" id="A0AAW2KIB7"/>
<feature type="region of interest" description="Disordered" evidence="2">
    <location>
        <begin position="845"/>
        <end position="869"/>
    </location>
</feature>
<proteinExistence type="predicted"/>
<comment type="caution">
    <text evidence="4">The sequence shown here is derived from an EMBL/GenBank/DDBJ whole genome shotgun (WGS) entry which is preliminary data.</text>
</comment>
<keyword evidence="1" id="KW-0808">Transferase</keyword>
<protein>
    <submittedName>
        <fullName evidence="4">E3 ubiquitin-protein ligase UPL2</fullName>
    </submittedName>
</protein>
<evidence type="ECO:0000256" key="2">
    <source>
        <dbReference type="SAM" id="MobiDB-lite"/>
    </source>
</evidence>
<dbReference type="GO" id="GO:0016740">
    <property type="term" value="F:transferase activity"/>
    <property type="evidence" value="ECO:0007669"/>
    <property type="project" value="UniProtKB-KW"/>
</dbReference>
<dbReference type="Pfam" id="PF14377">
    <property type="entry name" value="UBM"/>
    <property type="match status" value="2"/>
</dbReference>
<feature type="compositionally biased region" description="Basic and acidic residues" evidence="2">
    <location>
        <begin position="346"/>
        <end position="357"/>
    </location>
</feature>
<evidence type="ECO:0000313" key="4">
    <source>
        <dbReference type="EMBL" id="KAL0306243.1"/>
    </source>
</evidence>
<feature type="region of interest" description="Disordered" evidence="2">
    <location>
        <begin position="116"/>
        <end position="142"/>
    </location>
</feature>
<name>A0AAW2KIB7_SESRA</name>
<dbReference type="InterPro" id="IPR025527">
    <property type="entry name" value="HUWE1/Rev1_UBM"/>
</dbReference>
<keyword evidence="3" id="KW-1133">Transmembrane helix</keyword>
<feature type="transmembrane region" description="Helical" evidence="3">
    <location>
        <begin position="619"/>
        <end position="637"/>
    </location>
</feature>
<feature type="region of interest" description="Disordered" evidence="2">
    <location>
        <begin position="227"/>
        <end position="257"/>
    </location>
</feature>
<sequence>MVDVISARTFLTSMAPVISRDPGVFMRAVAAVCQLESSGGRCIIMLSKDKDKEKEKLKASGIETGVSTNECIRITETKAHDGSIKYSKVHKKVSANLAQVIDYLLEIVSTYPSHNGEDDCTSHPSAMEVDEPTNKMKGKSKGSSLLPDKKVLAFVDLVYSILSKNSSSNNLPGSGCSPDIAKSMIDGGIVHCLSGILQVIDLDHPDAPKKQSKWAYWQFWLGSAAPDISQNDDDHNANQNQSAEQEMRIEEDPTTDTPVDLGVDYMREDMEESGAVPNTEQIEMGFHVENRVDDDMNEEEDDMDVEDHDDAGLGDEYNDDMVDEEDDDFHENRVIEVRSFGFERRRQANRTSYERSVTEGNGLQHPLLLRPSNSGDLVSIWSSAGNSSRDSEGISAGRRGLGDGRWTDDGQPQGGGHAAAIAQAVEEQFISQLSNNVPAERLSQNPGLAERQEGDPILAIDNQLALGVDNADVQLNDAQNINNDQQVNELAEVQSQDVNTEVGGQQLGEGQQAMEDVPFPESDDVDMSITEVERDQTGPQLPLSEINLEEPLPQQNSLAGQEAGQTNESGLNNEAPNANGIDPTFLEALPEDLRAEVLASHKLDLLQLLLMHLLQLRTLILSFWLLFLLIFKLRFLLNNEHKRIAQQSEGQPVDMDNASIIATFPAELREETVMDRGVGVTIGRRASSIAENLKLKELEGEPLLDANGLKALIRLLRLAQPLGKGLLQRLLLNLCSHNDTRAILVQLLLDMIKPETLAIAGGLTSMNTQRLYGCQSDVVYGRSQLCDGVPPVVVRRSGDVPLILLLRLLSQPLFLRSIAHLEQVMGLLQVVVYAAASKVDIHSKTEETATNAETPSGNENTSNAQSEPHVLGVESTQLDQSTRALNSKSDGQRSFGTYDIFLLLPQSDLHNLCALLGHEGLSDKVYTLAGDVLRKLASVAATHRNFSF</sequence>